<comment type="caution">
    <text evidence="1">The sequence shown here is derived from an EMBL/GenBank/DDBJ whole genome shotgun (WGS) entry which is preliminary data.</text>
</comment>
<gene>
    <name evidence="1" type="ORF">LHJ74_19760</name>
</gene>
<proteinExistence type="predicted"/>
<name>A0ABT2JW31_9ACTN</name>
<protein>
    <recommendedName>
        <fullName evidence="3">FXSXX-COOH protein</fullName>
    </recommendedName>
</protein>
<evidence type="ECO:0000313" key="2">
    <source>
        <dbReference type="Proteomes" id="UP001156389"/>
    </source>
</evidence>
<accession>A0ABT2JW31</accession>
<dbReference type="Proteomes" id="UP001156389">
    <property type="component" value="Unassembled WGS sequence"/>
</dbReference>
<organism evidence="1 2">
    <name type="scientific">Streptomyces gossypii</name>
    <dbReference type="NCBI Taxonomy" id="2883101"/>
    <lineage>
        <taxon>Bacteria</taxon>
        <taxon>Bacillati</taxon>
        <taxon>Actinomycetota</taxon>
        <taxon>Actinomycetes</taxon>
        <taxon>Kitasatosporales</taxon>
        <taxon>Streptomycetaceae</taxon>
        <taxon>Streptomyces</taxon>
    </lineage>
</organism>
<dbReference type="EMBL" id="JAJAGO010000009">
    <property type="protein sequence ID" value="MCT2592112.1"/>
    <property type="molecule type" value="Genomic_DNA"/>
</dbReference>
<evidence type="ECO:0000313" key="1">
    <source>
        <dbReference type="EMBL" id="MCT2592112.1"/>
    </source>
</evidence>
<evidence type="ECO:0008006" key="3">
    <source>
        <dbReference type="Google" id="ProtNLM"/>
    </source>
</evidence>
<keyword evidence="2" id="KW-1185">Reference proteome</keyword>
<dbReference type="RefSeq" id="WP_260219447.1">
    <property type="nucleotide sequence ID" value="NZ_JAJAGO010000009.1"/>
</dbReference>
<reference evidence="1 2" key="1">
    <citation type="submission" date="2021-10" db="EMBL/GenBank/DDBJ databases">
        <title>Streptomyces gossypii sp. nov., isolated from soil collected from cotton field.</title>
        <authorList>
            <person name="Ge X."/>
            <person name="Chen X."/>
            <person name="Liu W."/>
        </authorList>
    </citation>
    <scope>NUCLEOTIDE SEQUENCE [LARGE SCALE GENOMIC DNA]</scope>
    <source>
        <strain evidence="1 2">N2-109</strain>
    </source>
</reference>
<sequence length="49" mass="5101">MADRDPSGPDARHSAVDLDATGIRSVAELGEAHATPRSALDTTLRRTAA</sequence>